<organism evidence="1 2">
    <name type="scientific">Prosthecobacter vanneervenii</name>
    <dbReference type="NCBI Taxonomy" id="48466"/>
    <lineage>
        <taxon>Bacteria</taxon>
        <taxon>Pseudomonadati</taxon>
        <taxon>Verrucomicrobiota</taxon>
        <taxon>Verrucomicrobiia</taxon>
        <taxon>Verrucomicrobiales</taxon>
        <taxon>Verrucomicrobiaceae</taxon>
        <taxon>Prosthecobacter</taxon>
    </lineage>
</organism>
<protein>
    <submittedName>
        <fullName evidence="1">Uncharacterized protein</fullName>
    </submittedName>
</protein>
<keyword evidence="2" id="KW-1185">Reference proteome</keyword>
<dbReference type="Proteomes" id="UP000590740">
    <property type="component" value="Unassembled WGS sequence"/>
</dbReference>
<reference evidence="1 2" key="1">
    <citation type="submission" date="2020-08" db="EMBL/GenBank/DDBJ databases">
        <title>Genomic Encyclopedia of Type Strains, Phase IV (KMG-IV): sequencing the most valuable type-strain genomes for metagenomic binning, comparative biology and taxonomic classification.</title>
        <authorList>
            <person name="Goeker M."/>
        </authorList>
    </citation>
    <scope>NUCLEOTIDE SEQUENCE [LARGE SCALE GENOMIC DNA]</scope>
    <source>
        <strain evidence="1 2">DSM 12252</strain>
    </source>
</reference>
<dbReference type="RefSeq" id="WP_184338486.1">
    <property type="nucleotide sequence ID" value="NZ_JACHIG010000002.1"/>
</dbReference>
<accession>A0A7W7Y8G5</accession>
<dbReference type="EMBL" id="JACHIG010000002">
    <property type="protein sequence ID" value="MBB5031541.1"/>
    <property type="molecule type" value="Genomic_DNA"/>
</dbReference>
<comment type="caution">
    <text evidence="1">The sequence shown here is derived from an EMBL/GenBank/DDBJ whole genome shotgun (WGS) entry which is preliminary data.</text>
</comment>
<sequence length="206" mass="23126">MQISDAGNVGSLPWIALYALDTASRLLGCNHAWVTRHHADTCKIMLRLNADMELEPPLVSLLELASKSVPEDNIMLMPWKQRSLLFAGLYAGSAADPSWYVLGMLFEKSYEMTERRSGIMDGLRCCLKNYFSRMPTSYEQPASFPSTPMVANQPVTCCCCRKVHTPQHGWMHWDDLRLMTTGQGSSHTVCEKCADELYSDVLQNGL</sequence>
<evidence type="ECO:0000313" key="2">
    <source>
        <dbReference type="Proteomes" id="UP000590740"/>
    </source>
</evidence>
<evidence type="ECO:0000313" key="1">
    <source>
        <dbReference type="EMBL" id="MBB5031541.1"/>
    </source>
</evidence>
<proteinExistence type="predicted"/>
<name>A0A7W7Y8G5_9BACT</name>
<dbReference type="AlphaFoldDB" id="A0A7W7Y8G5"/>
<gene>
    <name evidence="1" type="ORF">HNQ65_001109</name>
</gene>